<comment type="caution">
    <text evidence="1">The sequence shown here is derived from an EMBL/GenBank/DDBJ whole genome shotgun (WGS) entry which is preliminary data.</text>
</comment>
<dbReference type="AlphaFoldDB" id="A0A2P4Q6E9"/>
<dbReference type="EMBL" id="AUPC02000086">
    <property type="protein sequence ID" value="POG73194.1"/>
    <property type="molecule type" value="Genomic_DNA"/>
</dbReference>
<evidence type="ECO:0000313" key="2">
    <source>
        <dbReference type="Proteomes" id="UP000018888"/>
    </source>
</evidence>
<dbReference type="VEuPathDB" id="FungiDB:RhiirFUN_014761"/>
<proteinExistence type="predicted"/>
<reference evidence="1 2" key="1">
    <citation type="journal article" date="2013" name="Proc. Natl. Acad. Sci. U.S.A.">
        <title>Genome of an arbuscular mycorrhizal fungus provides insight into the oldest plant symbiosis.</title>
        <authorList>
            <person name="Tisserant E."/>
            <person name="Malbreil M."/>
            <person name="Kuo A."/>
            <person name="Kohler A."/>
            <person name="Symeonidi A."/>
            <person name="Balestrini R."/>
            <person name="Charron P."/>
            <person name="Duensing N."/>
            <person name="Frei Dit Frey N."/>
            <person name="Gianinazzi-Pearson V."/>
            <person name="Gilbert L.B."/>
            <person name="Handa Y."/>
            <person name="Herr J.R."/>
            <person name="Hijri M."/>
            <person name="Koul R."/>
            <person name="Kawaguchi M."/>
            <person name="Krajinski F."/>
            <person name="Lammers P.J."/>
            <person name="Masclaux F.G."/>
            <person name="Murat C."/>
            <person name="Morin E."/>
            <person name="Ndikumana S."/>
            <person name="Pagni M."/>
            <person name="Petitpierre D."/>
            <person name="Requena N."/>
            <person name="Rosikiewicz P."/>
            <person name="Riley R."/>
            <person name="Saito K."/>
            <person name="San Clemente H."/>
            <person name="Shapiro H."/>
            <person name="van Tuinen D."/>
            <person name="Becard G."/>
            <person name="Bonfante P."/>
            <person name="Paszkowski U."/>
            <person name="Shachar-Hill Y.Y."/>
            <person name="Tuskan G.A."/>
            <person name="Young P.W."/>
            <person name="Sanders I.R."/>
            <person name="Henrissat B."/>
            <person name="Rensing S.A."/>
            <person name="Grigoriev I.V."/>
            <person name="Corradi N."/>
            <person name="Roux C."/>
            <person name="Martin F."/>
        </authorList>
    </citation>
    <scope>NUCLEOTIDE SEQUENCE [LARGE SCALE GENOMIC DNA]</scope>
    <source>
        <strain evidence="1 2">DAOM 197198</strain>
    </source>
</reference>
<evidence type="ECO:0000313" key="1">
    <source>
        <dbReference type="EMBL" id="POG73194.1"/>
    </source>
</evidence>
<sequence length="328" mass="37516">MDEIIFLSNENYTNYSNQKLNAHLQFQSLSLLDYSHHNQGCFTSIIHSLSQLEFDHPDHPTLNDCRHKQELGQEDYQVNLLPQSQSDDASKGYYGLSVDVLPKETSYLDYNVDNPNQELTESSGEGVARKLSWNSSTLVCESPRQMTFSSESSTLVCESPRQMTFSSESSTLVCESSRQMSFSSESPTLVCESPRQMSESPRQISFSGKSTSMYKRLKRMSLSAWSGSKSRKLSSGKNTKRCTWKDEAVKCLLLYLKENINKIEKLSDPHSGVKVELWNGASKWMLVNGHDLSPEQCYNRWRNNKQRYMNGILNKEELNIIHENEART</sequence>
<gene>
    <name evidence="1" type="ORF">GLOIN_2v1772808</name>
</gene>
<reference evidence="1 2" key="2">
    <citation type="journal article" date="2018" name="New Phytol.">
        <title>High intraspecific genome diversity in the model arbuscular mycorrhizal symbiont Rhizophagus irregularis.</title>
        <authorList>
            <person name="Chen E.C.H."/>
            <person name="Morin E."/>
            <person name="Beaudet D."/>
            <person name="Noel J."/>
            <person name="Yildirir G."/>
            <person name="Ndikumana S."/>
            <person name="Charron P."/>
            <person name="St-Onge C."/>
            <person name="Giorgi J."/>
            <person name="Kruger M."/>
            <person name="Marton T."/>
            <person name="Ropars J."/>
            <person name="Grigoriev I.V."/>
            <person name="Hainaut M."/>
            <person name="Henrissat B."/>
            <person name="Roux C."/>
            <person name="Martin F."/>
            <person name="Corradi N."/>
        </authorList>
    </citation>
    <scope>NUCLEOTIDE SEQUENCE [LARGE SCALE GENOMIC DNA]</scope>
    <source>
        <strain evidence="1 2">DAOM 197198</strain>
    </source>
</reference>
<accession>A0A2P4Q6E9</accession>
<evidence type="ECO:0008006" key="3">
    <source>
        <dbReference type="Google" id="ProtNLM"/>
    </source>
</evidence>
<dbReference type="Proteomes" id="UP000018888">
    <property type="component" value="Unassembled WGS sequence"/>
</dbReference>
<protein>
    <recommendedName>
        <fullName evidence="3">Myb-like domain-containing protein</fullName>
    </recommendedName>
</protein>
<dbReference type="Gene3D" id="1.10.10.60">
    <property type="entry name" value="Homeodomain-like"/>
    <property type="match status" value="1"/>
</dbReference>
<keyword evidence="2" id="KW-1185">Reference proteome</keyword>
<name>A0A2P4Q6E9_RHIID</name>
<organism evidence="1 2">
    <name type="scientific">Rhizophagus irregularis (strain DAOM 181602 / DAOM 197198 / MUCL 43194)</name>
    <name type="common">Arbuscular mycorrhizal fungus</name>
    <name type="synonym">Glomus intraradices</name>
    <dbReference type="NCBI Taxonomy" id="747089"/>
    <lineage>
        <taxon>Eukaryota</taxon>
        <taxon>Fungi</taxon>
        <taxon>Fungi incertae sedis</taxon>
        <taxon>Mucoromycota</taxon>
        <taxon>Glomeromycotina</taxon>
        <taxon>Glomeromycetes</taxon>
        <taxon>Glomerales</taxon>
        <taxon>Glomeraceae</taxon>
        <taxon>Rhizophagus</taxon>
    </lineage>
</organism>